<evidence type="ECO:0000313" key="4">
    <source>
        <dbReference type="Proteomes" id="UP000295238"/>
    </source>
</evidence>
<dbReference type="AlphaFoldDB" id="A0A4R5UNH2"/>
<dbReference type="InterPro" id="IPR038186">
    <property type="entry name" value="CHAD_dom_sf"/>
</dbReference>
<evidence type="ECO:0000313" key="3">
    <source>
        <dbReference type="EMBL" id="TDK39473.1"/>
    </source>
</evidence>
<proteinExistence type="predicted"/>
<feature type="region of interest" description="Disordered" evidence="1">
    <location>
        <begin position="305"/>
        <end position="327"/>
    </location>
</feature>
<dbReference type="Gene3D" id="1.40.20.10">
    <property type="entry name" value="CHAD domain"/>
    <property type="match status" value="1"/>
</dbReference>
<sequence length="327" mass="36831">MAFRLRPGRPFTEEFRSVAESQLSQAIEILEDQAHGPHEAVHDARKKFKRVRALYRLIQADAKEFRRRENARIRDMAQTLSAVRDATALVETVDYLASQAKSPEEMAALAFASKALTERRDRIAHEEQDLPAKMEAAAASSRQAIEALQDLRLENDPRRTAKRLGRSWKKQRQRAQAALAECHANAHAEVFHDLRKAGQTYWMHLALLGPIWPSAMAAKQKEAKQLVDLLGHEHDLSVLTQLVNESPELFGESETLALLLGAIITRQQGLRQEALDMARDVFADSPEVEGGLVELLWEVAAKAQRRQRLGSKSPKAHKHRQKESVSA</sequence>
<organism evidence="3 4">
    <name type="scientific">Rhizobium deserti</name>
    <dbReference type="NCBI Taxonomy" id="2547961"/>
    <lineage>
        <taxon>Bacteria</taxon>
        <taxon>Pseudomonadati</taxon>
        <taxon>Pseudomonadota</taxon>
        <taxon>Alphaproteobacteria</taxon>
        <taxon>Hyphomicrobiales</taxon>
        <taxon>Rhizobiaceae</taxon>
        <taxon>Rhizobium/Agrobacterium group</taxon>
        <taxon>Rhizobium</taxon>
    </lineage>
</organism>
<gene>
    <name evidence="3" type="ORF">E2F50_04995</name>
</gene>
<keyword evidence="4" id="KW-1185">Reference proteome</keyword>
<dbReference type="OrthoDB" id="9810907at2"/>
<dbReference type="SMART" id="SM00880">
    <property type="entry name" value="CHAD"/>
    <property type="match status" value="1"/>
</dbReference>
<feature type="compositionally biased region" description="Basic residues" evidence="1">
    <location>
        <begin position="305"/>
        <end position="321"/>
    </location>
</feature>
<dbReference type="Proteomes" id="UP000295238">
    <property type="component" value="Unassembled WGS sequence"/>
</dbReference>
<protein>
    <submittedName>
        <fullName evidence="3">CHAD domain-containing protein</fullName>
    </submittedName>
</protein>
<feature type="domain" description="CHAD" evidence="2">
    <location>
        <begin position="8"/>
        <end position="287"/>
    </location>
</feature>
<dbReference type="RefSeq" id="WP_133314919.1">
    <property type="nucleotide sequence ID" value="NZ_SMTL01000001.1"/>
</dbReference>
<name>A0A4R5UNH2_9HYPH</name>
<evidence type="ECO:0000259" key="2">
    <source>
        <dbReference type="PROSITE" id="PS51708"/>
    </source>
</evidence>
<comment type="caution">
    <text evidence="3">The sequence shown here is derived from an EMBL/GenBank/DDBJ whole genome shotgun (WGS) entry which is preliminary data.</text>
</comment>
<dbReference type="Pfam" id="PF05235">
    <property type="entry name" value="CHAD"/>
    <property type="match status" value="1"/>
</dbReference>
<dbReference type="PANTHER" id="PTHR39339:SF1">
    <property type="entry name" value="CHAD DOMAIN-CONTAINING PROTEIN"/>
    <property type="match status" value="1"/>
</dbReference>
<dbReference type="EMBL" id="SMTL01000001">
    <property type="protein sequence ID" value="TDK39473.1"/>
    <property type="molecule type" value="Genomic_DNA"/>
</dbReference>
<dbReference type="PROSITE" id="PS51708">
    <property type="entry name" value="CHAD"/>
    <property type="match status" value="1"/>
</dbReference>
<dbReference type="PANTHER" id="PTHR39339">
    <property type="entry name" value="SLR1444 PROTEIN"/>
    <property type="match status" value="1"/>
</dbReference>
<evidence type="ECO:0000256" key="1">
    <source>
        <dbReference type="SAM" id="MobiDB-lite"/>
    </source>
</evidence>
<reference evidence="3 4" key="1">
    <citation type="submission" date="2019-03" db="EMBL/GenBank/DDBJ databases">
        <title>Rhizobium sp. nov., an bacterium isolated from biocrust in Mu Us Desert.</title>
        <authorList>
            <person name="Lixiong L."/>
        </authorList>
    </citation>
    <scope>NUCLEOTIDE SEQUENCE [LARGE SCALE GENOMIC DNA]</scope>
    <source>
        <strain evidence="3 4">SPY-1</strain>
    </source>
</reference>
<accession>A0A4R5UNH2</accession>
<dbReference type="InterPro" id="IPR007899">
    <property type="entry name" value="CHAD_dom"/>
</dbReference>